<reference evidence="1 2" key="1">
    <citation type="submission" date="2017-06" db="EMBL/GenBank/DDBJ databases">
        <authorList>
            <person name="Varghese N."/>
            <person name="Submissions S."/>
        </authorList>
    </citation>
    <scope>NUCLEOTIDE SEQUENCE [LARGE SCALE GENOMIC DNA]</scope>
    <source>
        <strain evidence="1 2">DSM 26989</strain>
    </source>
</reference>
<name>A0AA94LL02_9BACT</name>
<organism evidence="1 2">
    <name type="scientific">Prevotella jejuni</name>
    <dbReference type="NCBI Taxonomy" id="1177574"/>
    <lineage>
        <taxon>Bacteria</taxon>
        <taxon>Pseudomonadati</taxon>
        <taxon>Bacteroidota</taxon>
        <taxon>Bacteroidia</taxon>
        <taxon>Bacteroidales</taxon>
        <taxon>Prevotellaceae</taxon>
        <taxon>Prevotella</taxon>
    </lineage>
</organism>
<sequence length="58" mass="7070">MFIFYRAMQRVFLFRYGCLSVLKNDYSYALYLLKPWVANALKKERAIEVRYRIPLSPF</sequence>
<dbReference type="Proteomes" id="UP000198427">
    <property type="component" value="Unassembled WGS sequence"/>
</dbReference>
<evidence type="ECO:0000313" key="1">
    <source>
        <dbReference type="EMBL" id="SNR88772.1"/>
    </source>
</evidence>
<accession>A0AA94LL02</accession>
<proteinExistence type="predicted"/>
<gene>
    <name evidence="1" type="ORF">SAMN06265364_11733</name>
</gene>
<evidence type="ECO:0000313" key="2">
    <source>
        <dbReference type="Proteomes" id="UP000198427"/>
    </source>
</evidence>
<dbReference type="EMBL" id="FZNZ01000017">
    <property type="protein sequence ID" value="SNR88772.1"/>
    <property type="molecule type" value="Genomic_DNA"/>
</dbReference>
<keyword evidence="2" id="KW-1185">Reference proteome</keyword>
<dbReference type="AlphaFoldDB" id="A0AA94LL02"/>
<protein>
    <submittedName>
        <fullName evidence="1">Uncharacterized protein</fullName>
    </submittedName>
</protein>
<comment type="caution">
    <text evidence="1">The sequence shown here is derived from an EMBL/GenBank/DDBJ whole genome shotgun (WGS) entry which is preliminary data.</text>
</comment>